<evidence type="ECO:0000256" key="1">
    <source>
        <dbReference type="SAM" id="SignalP"/>
    </source>
</evidence>
<dbReference type="RefSeq" id="WP_311663716.1">
    <property type="nucleotide sequence ID" value="NZ_JAVRHT010000021.1"/>
</dbReference>
<dbReference type="Proteomes" id="UP001267426">
    <property type="component" value="Unassembled WGS sequence"/>
</dbReference>
<keyword evidence="3" id="KW-1185">Reference proteome</keyword>
<protein>
    <submittedName>
        <fullName evidence="2">Choice-of-anchor X domain-containing protein</fullName>
    </submittedName>
</protein>
<comment type="caution">
    <text evidence="2">The sequence shown here is derived from an EMBL/GenBank/DDBJ whole genome shotgun (WGS) entry which is preliminary data.</text>
</comment>
<evidence type="ECO:0000313" key="2">
    <source>
        <dbReference type="EMBL" id="MDT0632108.1"/>
    </source>
</evidence>
<sequence>MPVARRGRPAPVLLTVAALLGAALAACDAAPGIPGESARPVIEDVRVTPLRDSLASSAPTAEVPLVVETEVGGAGPITVRVRVRYAETDSLAGQAEVEVEPGPVRVEVPLALPRGATGAYDVVVTTEGPDGRLGDEARAVFRFAATNLGPPVVAVNPPLPRPLPTGQDTVQVPIVAAVSDPDGIANVALVIVRDPESGRFIGRLLDDGEGKDEVAGDGVYSAAIEVGSGFPPGTYALEVVAVDRAEAVSEPARFTFTIQ</sequence>
<organism evidence="2 3">
    <name type="scientific">Rubrivirga litoralis</name>
    <dbReference type="NCBI Taxonomy" id="3075598"/>
    <lineage>
        <taxon>Bacteria</taxon>
        <taxon>Pseudomonadati</taxon>
        <taxon>Rhodothermota</taxon>
        <taxon>Rhodothermia</taxon>
        <taxon>Rhodothermales</taxon>
        <taxon>Rubricoccaceae</taxon>
        <taxon>Rubrivirga</taxon>
    </lineage>
</organism>
<feature type="chain" id="PRO_5047179625" evidence="1">
    <location>
        <begin position="26"/>
        <end position="259"/>
    </location>
</feature>
<feature type="signal peptide" evidence="1">
    <location>
        <begin position="1"/>
        <end position="25"/>
    </location>
</feature>
<dbReference type="PROSITE" id="PS51257">
    <property type="entry name" value="PROKAR_LIPOPROTEIN"/>
    <property type="match status" value="1"/>
</dbReference>
<dbReference type="InterPro" id="IPR013783">
    <property type="entry name" value="Ig-like_fold"/>
</dbReference>
<name>A0ABU3BS66_9BACT</name>
<evidence type="ECO:0000313" key="3">
    <source>
        <dbReference type="Proteomes" id="UP001267426"/>
    </source>
</evidence>
<dbReference type="Gene3D" id="2.60.40.10">
    <property type="entry name" value="Immunoglobulins"/>
    <property type="match status" value="1"/>
</dbReference>
<gene>
    <name evidence="2" type="ORF">RM540_10165</name>
</gene>
<dbReference type="EMBL" id="JAVRHT010000021">
    <property type="protein sequence ID" value="MDT0632108.1"/>
    <property type="molecule type" value="Genomic_DNA"/>
</dbReference>
<proteinExistence type="predicted"/>
<accession>A0ABU3BS66</accession>
<dbReference type="NCBIfam" id="NF041940">
    <property type="entry name" value="choice_anch_X"/>
    <property type="match status" value="1"/>
</dbReference>
<reference evidence="2 3" key="1">
    <citation type="submission" date="2023-09" db="EMBL/GenBank/DDBJ databases">
        <authorList>
            <person name="Rey-Velasco X."/>
        </authorList>
    </citation>
    <scope>NUCLEOTIDE SEQUENCE [LARGE SCALE GENOMIC DNA]</scope>
    <source>
        <strain evidence="2 3">F394</strain>
    </source>
</reference>
<keyword evidence="1" id="KW-0732">Signal</keyword>